<name>A0ABS5B1T0_9STRE</name>
<evidence type="ECO:0000313" key="4">
    <source>
        <dbReference type="Proteomes" id="UP001519296"/>
    </source>
</evidence>
<dbReference type="Gene3D" id="3.30.1370.160">
    <property type="match status" value="1"/>
</dbReference>
<dbReference type="SMART" id="SM00363">
    <property type="entry name" value="S4"/>
    <property type="match status" value="1"/>
</dbReference>
<dbReference type="InterPro" id="IPR036986">
    <property type="entry name" value="S4_RNA-bd_sf"/>
</dbReference>
<dbReference type="PANTHER" id="PTHR13633:SF3">
    <property type="entry name" value="MITOCHONDRIAL TRANSCRIPTION RESCUE FACTOR 1"/>
    <property type="match status" value="1"/>
</dbReference>
<organism evidence="3 4">
    <name type="scientific">Streptococcus oricebi</name>
    <dbReference type="NCBI Taxonomy" id="1547447"/>
    <lineage>
        <taxon>Bacteria</taxon>
        <taxon>Bacillati</taxon>
        <taxon>Bacillota</taxon>
        <taxon>Bacilli</taxon>
        <taxon>Lactobacillales</taxon>
        <taxon>Streptococcaceae</taxon>
        <taxon>Streptococcus</taxon>
    </lineage>
</organism>
<dbReference type="InterPro" id="IPR048443">
    <property type="entry name" value="RqcP2_N"/>
</dbReference>
<feature type="domain" description="RNA-binding S4" evidence="2">
    <location>
        <begin position="185"/>
        <end position="247"/>
    </location>
</feature>
<dbReference type="Proteomes" id="UP001519296">
    <property type="component" value="Unassembled WGS sequence"/>
</dbReference>
<dbReference type="CDD" id="cd00165">
    <property type="entry name" value="S4"/>
    <property type="match status" value="1"/>
</dbReference>
<dbReference type="Gene3D" id="3.30.70.330">
    <property type="match status" value="1"/>
</dbReference>
<evidence type="ECO:0000259" key="2">
    <source>
        <dbReference type="SMART" id="SM00363"/>
    </source>
</evidence>
<comment type="caution">
    <text evidence="3">The sequence shown here is derived from an EMBL/GenBank/DDBJ whole genome shotgun (WGS) entry which is preliminary data.</text>
</comment>
<sequence>MDENKRLYQHFSQQDAAFVDQALEMLGRVEERYSLEVSSFINPHQAQILVSLANKQGLKSFVSSDYFPSELVKVLVAPSYYELDLTDFDISLLEIIYANKFQQLTHSQILGTLINQLGIERRVFGDILVNQGRAQIFVDRKFSQFFIDQVQKIAKTSVRLKEVDLKNQLVLVRKSVTRDILVSSLRLDKLLASSFKLSRKLASQLIAAKEVKHNYVVATNPSLLVGLDDLVSVRRYGRFKVIKENGFSKSGKHKLTVEILSSK</sequence>
<dbReference type="InterPro" id="IPR002942">
    <property type="entry name" value="S4_RNA-bd"/>
</dbReference>
<keyword evidence="1" id="KW-0694">RNA-binding</keyword>
<dbReference type="Gene3D" id="3.10.290.10">
    <property type="entry name" value="RNA-binding S4 domain"/>
    <property type="match status" value="1"/>
</dbReference>
<dbReference type="InterPro" id="IPR040591">
    <property type="entry name" value="RqcP2_RBD"/>
</dbReference>
<dbReference type="InterPro" id="IPR012677">
    <property type="entry name" value="Nucleotide-bd_a/b_plait_sf"/>
</dbReference>
<dbReference type="EMBL" id="PRDG01000001">
    <property type="protein sequence ID" value="MBP2622715.1"/>
    <property type="molecule type" value="Genomic_DNA"/>
</dbReference>
<reference evidence="3 4" key="1">
    <citation type="submission" date="2018-02" db="EMBL/GenBank/DDBJ databases">
        <title>Draft genome sequence of Streptococcus oricebi CCUG 70868T type strain.</title>
        <authorList>
            <person name="Mendez V."/>
            <person name="Salva-Serra F."/>
            <person name="Jaen-Luchoro D."/>
            <person name="Gonzales-Siles L."/>
            <person name="Karlsson R."/>
            <person name="Engstrom-Jakobsson H."/>
            <person name="Busquets A."/>
            <person name="Gomila M."/>
            <person name="Pineiro-Iglesias B."/>
            <person name="Bennasar-Figueras A."/>
            <person name="Seeger M."/>
            <person name="Moore E."/>
        </authorList>
    </citation>
    <scope>NUCLEOTIDE SEQUENCE [LARGE SCALE GENOMIC DNA]</scope>
    <source>
        <strain evidence="3 4">CCUG 70868</strain>
    </source>
</reference>
<gene>
    <name evidence="3" type="ORF">C4K46_02040</name>
</gene>
<accession>A0ABS5B1T0</accession>
<dbReference type="Pfam" id="PF17774">
    <property type="entry name" value="YlmH_RBD"/>
    <property type="match status" value="1"/>
</dbReference>
<dbReference type="PANTHER" id="PTHR13633">
    <property type="entry name" value="MITOCHONDRIAL TRANSCRIPTION RESCUE FACTOR 1"/>
    <property type="match status" value="1"/>
</dbReference>
<dbReference type="Pfam" id="PF21278">
    <property type="entry name" value="YlmH_1st"/>
    <property type="match status" value="1"/>
</dbReference>
<evidence type="ECO:0000256" key="1">
    <source>
        <dbReference type="PROSITE-ProRule" id="PRU00182"/>
    </source>
</evidence>
<dbReference type="Pfam" id="PF01479">
    <property type="entry name" value="S4"/>
    <property type="match status" value="1"/>
</dbReference>
<proteinExistence type="predicted"/>
<dbReference type="SUPFAM" id="SSF55174">
    <property type="entry name" value="Alpha-L RNA-binding motif"/>
    <property type="match status" value="1"/>
</dbReference>
<evidence type="ECO:0000313" key="3">
    <source>
        <dbReference type="EMBL" id="MBP2622715.1"/>
    </source>
</evidence>
<dbReference type="PROSITE" id="PS50889">
    <property type="entry name" value="S4"/>
    <property type="match status" value="1"/>
</dbReference>
<keyword evidence="4" id="KW-1185">Reference proteome</keyword>
<protein>
    <submittedName>
        <fullName evidence="3">RNA-binding protein</fullName>
    </submittedName>
</protein>
<dbReference type="RefSeq" id="WP_209626844.1">
    <property type="nucleotide sequence ID" value="NZ_PRDG01000001.1"/>
</dbReference>